<organism evidence="5 6">
    <name type="scientific">Clostridium formicaceticum</name>
    <dbReference type="NCBI Taxonomy" id="1497"/>
    <lineage>
        <taxon>Bacteria</taxon>
        <taxon>Bacillati</taxon>
        <taxon>Bacillota</taxon>
        <taxon>Clostridia</taxon>
        <taxon>Eubacteriales</taxon>
        <taxon>Clostridiaceae</taxon>
        <taxon>Clostridium</taxon>
    </lineage>
</organism>
<proteinExistence type="predicted"/>
<name>A0AAC9WFK6_9CLOT</name>
<dbReference type="InterPro" id="IPR029000">
    <property type="entry name" value="Cyclophilin-like_dom_sf"/>
</dbReference>
<reference evidence="5 6" key="1">
    <citation type="submission" date="2017-03" db="EMBL/GenBank/DDBJ databases">
        <title>Complete sequence of Clostridium formicaceticum DSM 92.</title>
        <authorList>
            <person name="Poehlein A."/>
            <person name="Karl M."/>
            <person name="Bengelsdorf F.R."/>
            <person name="Duerre P."/>
            <person name="Daniel R."/>
        </authorList>
    </citation>
    <scope>NUCLEOTIDE SEQUENCE [LARGE SCALE GENOMIC DNA]</scope>
    <source>
        <strain evidence="5 6">DSM 92</strain>
    </source>
</reference>
<dbReference type="Gene3D" id="3.30.1360.40">
    <property type="match status" value="1"/>
</dbReference>
<dbReference type="GO" id="GO:0005524">
    <property type="term" value="F:ATP binding"/>
    <property type="evidence" value="ECO:0007669"/>
    <property type="project" value="UniProtKB-KW"/>
</dbReference>
<dbReference type="NCBIfam" id="TIGR00370">
    <property type="entry name" value="5-oxoprolinase subunit PxpB"/>
    <property type="match status" value="1"/>
</dbReference>
<dbReference type="SMART" id="SM00796">
    <property type="entry name" value="AHS1"/>
    <property type="match status" value="1"/>
</dbReference>
<keyword evidence="1" id="KW-0547">Nucleotide-binding</keyword>
<dbReference type="InterPro" id="IPR003833">
    <property type="entry name" value="CT_C_D"/>
</dbReference>
<keyword evidence="3" id="KW-0067">ATP-binding</keyword>
<evidence type="ECO:0000313" key="6">
    <source>
        <dbReference type="Proteomes" id="UP000192478"/>
    </source>
</evidence>
<dbReference type="Proteomes" id="UP000192478">
    <property type="component" value="Chromosome"/>
</dbReference>
<dbReference type="SUPFAM" id="SSF160467">
    <property type="entry name" value="PH0987 N-terminal domain-like"/>
    <property type="match status" value="1"/>
</dbReference>
<dbReference type="GO" id="GO:0016787">
    <property type="term" value="F:hydrolase activity"/>
    <property type="evidence" value="ECO:0007669"/>
    <property type="project" value="UniProtKB-KW"/>
</dbReference>
<gene>
    <name evidence="5" type="primary">kipI</name>
    <name evidence="5" type="ORF">CLFO_12920</name>
</gene>
<feature type="domain" description="Carboxyltransferase" evidence="4">
    <location>
        <begin position="8"/>
        <end position="211"/>
    </location>
</feature>
<dbReference type="Gene3D" id="2.40.100.10">
    <property type="entry name" value="Cyclophilin-like"/>
    <property type="match status" value="1"/>
</dbReference>
<dbReference type="Pfam" id="PF02682">
    <property type="entry name" value="CT_C_D"/>
    <property type="match status" value="1"/>
</dbReference>
<evidence type="ECO:0000313" key="5">
    <source>
        <dbReference type="EMBL" id="ARE86908.1"/>
    </source>
</evidence>
<dbReference type="EMBL" id="CP020559">
    <property type="protein sequence ID" value="ARE86908.1"/>
    <property type="molecule type" value="Genomic_DNA"/>
</dbReference>
<dbReference type="AlphaFoldDB" id="A0AAC9WFK6"/>
<evidence type="ECO:0000259" key="4">
    <source>
        <dbReference type="SMART" id="SM00796"/>
    </source>
</evidence>
<protein>
    <submittedName>
        <fullName evidence="5">Kinase A inhibitor</fullName>
    </submittedName>
</protein>
<dbReference type="PANTHER" id="PTHR34698:SF2">
    <property type="entry name" value="5-OXOPROLINASE SUBUNIT B"/>
    <property type="match status" value="1"/>
</dbReference>
<dbReference type="InterPro" id="IPR010016">
    <property type="entry name" value="PxpB"/>
</dbReference>
<dbReference type="SUPFAM" id="SSF50891">
    <property type="entry name" value="Cyclophilin-like"/>
    <property type="match status" value="1"/>
</dbReference>
<evidence type="ECO:0000256" key="2">
    <source>
        <dbReference type="ARBA" id="ARBA00022801"/>
    </source>
</evidence>
<evidence type="ECO:0000256" key="3">
    <source>
        <dbReference type="ARBA" id="ARBA00022840"/>
    </source>
</evidence>
<dbReference type="PANTHER" id="PTHR34698">
    <property type="entry name" value="5-OXOPROLINASE SUBUNIT B"/>
    <property type="match status" value="1"/>
</dbReference>
<accession>A0AAC9WFK6</accession>
<sequence length="252" mass="28404">MNEMKKMLNSYPAGDNGLIIEFGNCICEEINREIRSFLYYLEVHAKDFDEVIEIVPTYTTLFILYDPLEATYQELADKLSRVRREISQIEIPEPNTLHIPVLYGGDHGPDLPAVAQHNGLSIEEVINIHRSGHYLIYMIGFTPGFPYLGGMSEKIATPRHKVPRQKISSGSVGIAGNQTGIYPIDSPGGWQVIGRTPIKLFDPSREPAVLLKVGDYLVFDVIDDTTYGEIKQLVERDQYQVKITKYRSGSNV</sequence>
<keyword evidence="2" id="KW-0378">Hydrolase</keyword>
<evidence type="ECO:0000256" key="1">
    <source>
        <dbReference type="ARBA" id="ARBA00022741"/>
    </source>
</evidence>